<sequence>MKPTALLALGLAAGAIGRYASRRRREIDAVDPELRGPGLWPPLAVGDRATLTLLRNLPLPRPAGPDLGVRRDRRTAPRSDGGSPIELVAFEPAERDRRSPAVLWLHGGGTIMGTPEQSAPICERIAAEVGALVVAPDYRLAPDHPFPAGLDDCFATLQWLHTNADSLGIDPDRIAVGGQSAGGGLAAALAQRAHDAGGPPIAYQALIYPMIDDRTVLVDDHSGRGNFVWTPTSNAYAWTSYLGRPPRADEAPEYAAAARRTDLTGLPPAWIGVGDLDLFFDEDVDYARRLQDAGVPVELIIEAGMYHGADDFVPNAPTMIDFRQSMIAGLRTALTGRIETDPGSTGDAR</sequence>
<feature type="compositionally biased region" description="Basic and acidic residues" evidence="2">
    <location>
        <begin position="68"/>
        <end position="77"/>
    </location>
</feature>
<dbReference type="InterPro" id="IPR013094">
    <property type="entry name" value="AB_hydrolase_3"/>
</dbReference>
<dbReference type="AlphaFoldDB" id="A0A7Z0D9F6"/>
<dbReference type="Gene3D" id="3.40.50.1820">
    <property type="entry name" value="alpha/beta hydrolase"/>
    <property type="match status" value="1"/>
</dbReference>
<dbReference type="EMBL" id="JACBZS010000001">
    <property type="protein sequence ID" value="NYI71199.1"/>
    <property type="molecule type" value="Genomic_DNA"/>
</dbReference>
<feature type="region of interest" description="Disordered" evidence="2">
    <location>
        <begin position="62"/>
        <end position="84"/>
    </location>
</feature>
<name>A0A7Z0D9F6_9ACTN</name>
<dbReference type="Proteomes" id="UP000527616">
    <property type="component" value="Unassembled WGS sequence"/>
</dbReference>
<dbReference type="PANTHER" id="PTHR48081:SF8">
    <property type="entry name" value="ALPHA_BETA HYDROLASE FOLD-3 DOMAIN-CONTAINING PROTEIN-RELATED"/>
    <property type="match status" value="1"/>
</dbReference>
<organism evidence="4 5">
    <name type="scientific">Naumannella cuiyingiana</name>
    <dbReference type="NCBI Taxonomy" id="1347891"/>
    <lineage>
        <taxon>Bacteria</taxon>
        <taxon>Bacillati</taxon>
        <taxon>Actinomycetota</taxon>
        <taxon>Actinomycetes</taxon>
        <taxon>Propionibacteriales</taxon>
        <taxon>Propionibacteriaceae</taxon>
        <taxon>Naumannella</taxon>
    </lineage>
</organism>
<dbReference type="GO" id="GO:0016787">
    <property type="term" value="F:hydrolase activity"/>
    <property type="evidence" value="ECO:0007669"/>
    <property type="project" value="UniProtKB-KW"/>
</dbReference>
<dbReference type="PANTHER" id="PTHR48081">
    <property type="entry name" value="AB HYDROLASE SUPERFAMILY PROTEIN C4A8.06C"/>
    <property type="match status" value="1"/>
</dbReference>
<comment type="caution">
    <text evidence="4">The sequence shown here is derived from an EMBL/GenBank/DDBJ whole genome shotgun (WGS) entry which is preliminary data.</text>
</comment>
<evidence type="ECO:0000313" key="4">
    <source>
        <dbReference type="EMBL" id="NYI71199.1"/>
    </source>
</evidence>
<dbReference type="RefSeq" id="WP_179445056.1">
    <property type="nucleotide sequence ID" value="NZ_JACBZS010000001.1"/>
</dbReference>
<evidence type="ECO:0000259" key="3">
    <source>
        <dbReference type="Pfam" id="PF07859"/>
    </source>
</evidence>
<dbReference type="Pfam" id="PF07859">
    <property type="entry name" value="Abhydrolase_3"/>
    <property type="match status" value="1"/>
</dbReference>
<dbReference type="SUPFAM" id="SSF53474">
    <property type="entry name" value="alpha/beta-Hydrolases"/>
    <property type="match status" value="1"/>
</dbReference>
<dbReference type="InterPro" id="IPR050300">
    <property type="entry name" value="GDXG_lipolytic_enzyme"/>
</dbReference>
<evidence type="ECO:0000313" key="5">
    <source>
        <dbReference type="Proteomes" id="UP000527616"/>
    </source>
</evidence>
<protein>
    <submittedName>
        <fullName evidence="4">Acetyl esterase/lipase</fullName>
    </submittedName>
</protein>
<feature type="domain" description="Alpha/beta hydrolase fold-3" evidence="3">
    <location>
        <begin position="102"/>
        <end position="308"/>
    </location>
</feature>
<proteinExistence type="predicted"/>
<gene>
    <name evidence="4" type="ORF">GGQ54_001759</name>
</gene>
<evidence type="ECO:0000256" key="2">
    <source>
        <dbReference type="SAM" id="MobiDB-lite"/>
    </source>
</evidence>
<reference evidence="4 5" key="1">
    <citation type="submission" date="2020-07" db="EMBL/GenBank/DDBJ databases">
        <title>Sequencing the genomes of 1000 actinobacteria strains.</title>
        <authorList>
            <person name="Klenk H.-P."/>
        </authorList>
    </citation>
    <scope>NUCLEOTIDE SEQUENCE [LARGE SCALE GENOMIC DNA]</scope>
    <source>
        <strain evidence="4 5">DSM 103164</strain>
    </source>
</reference>
<dbReference type="InterPro" id="IPR029058">
    <property type="entry name" value="AB_hydrolase_fold"/>
</dbReference>
<keyword evidence="1" id="KW-0378">Hydrolase</keyword>
<accession>A0A7Z0D9F6</accession>
<evidence type="ECO:0000256" key="1">
    <source>
        <dbReference type="ARBA" id="ARBA00022801"/>
    </source>
</evidence>
<keyword evidence="5" id="KW-1185">Reference proteome</keyword>